<dbReference type="GO" id="GO:0005524">
    <property type="term" value="F:ATP binding"/>
    <property type="evidence" value="ECO:0007669"/>
    <property type="project" value="UniProtKB-UniRule"/>
</dbReference>
<keyword evidence="2 5" id="KW-0418">Kinase</keyword>
<dbReference type="GO" id="GO:0009229">
    <property type="term" value="P:thiamine diphosphate biosynthetic process"/>
    <property type="evidence" value="ECO:0007669"/>
    <property type="project" value="UniProtKB-UniRule"/>
</dbReference>
<feature type="binding site" evidence="2">
    <location>
        <position position="31"/>
    </location>
    <ligand>
        <name>Mg(2+)</name>
        <dbReference type="ChEBI" id="CHEBI:18420"/>
        <label>3</label>
    </ligand>
</feature>
<dbReference type="AlphaFoldDB" id="A0A212L6W1"/>
<dbReference type="Pfam" id="PF02769">
    <property type="entry name" value="AIRS_C"/>
    <property type="match status" value="1"/>
</dbReference>
<feature type="binding site" evidence="2">
    <location>
        <position position="272"/>
    </location>
    <ligand>
        <name>substrate</name>
    </ligand>
</feature>
<keyword evidence="2" id="KW-0547">Nucleotide-binding</keyword>
<feature type="binding site" evidence="2">
    <location>
        <position position="48"/>
    </location>
    <ligand>
        <name>Mg(2+)</name>
        <dbReference type="ChEBI" id="CHEBI:18420"/>
        <label>2</label>
    </ligand>
</feature>
<evidence type="ECO:0000256" key="2">
    <source>
        <dbReference type="HAMAP-Rule" id="MF_02128"/>
    </source>
</evidence>
<feature type="binding site" evidence="2">
    <location>
        <position position="76"/>
    </location>
    <ligand>
        <name>Mg(2+)</name>
        <dbReference type="ChEBI" id="CHEBI:18420"/>
        <label>3</label>
    </ligand>
</feature>
<feature type="domain" description="PurM-like N-terminal" evidence="3">
    <location>
        <begin position="30"/>
        <end position="142"/>
    </location>
</feature>
<reference evidence="5" key="1">
    <citation type="submission" date="2016-08" db="EMBL/GenBank/DDBJ databases">
        <authorList>
            <person name="Seilhamer J.J."/>
        </authorList>
    </citation>
    <scope>NUCLEOTIDE SEQUENCE</scope>
    <source>
        <strain evidence="5">86</strain>
    </source>
</reference>
<comment type="catalytic activity">
    <reaction evidence="2">
        <text>thiamine phosphate + ATP = thiamine diphosphate + ADP</text>
        <dbReference type="Rhea" id="RHEA:15913"/>
        <dbReference type="ChEBI" id="CHEBI:30616"/>
        <dbReference type="ChEBI" id="CHEBI:37575"/>
        <dbReference type="ChEBI" id="CHEBI:58937"/>
        <dbReference type="ChEBI" id="CHEBI:456216"/>
        <dbReference type="EC" id="2.7.4.16"/>
    </reaction>
</comment>
<dbReference type="HAMAP" id="MF_02128">
    <property type="entry name" value="TMP_kinase"/>
    <property type="match status" value="1"/>
</dbReference>
<evidence type="ECO:0000313" key="5">
    <source>
        <dbReference type="EMBL" id="SCM73276.1"/>
    </source>
</evidence>
<dbReference type="PANTHER" id="PTHR30270">
    <property type="entry name" value="THIAMINE-MONOPHOSPHATE KINASE"/>
    <property type="match status" value="1"/>
</dbReference>
<feature type="binding site" evidence="2">
    <location>
        <position position="220"/>
    </location>
    <ligand>
        <name>Mg(2+)</name>
        <dbReference type="ChEBI" id="CHEBI:18420"/>
        <label>3</label>
    </ligand>
</feature>
<dbReference type="NCBIfam" id="TIGR01379">
    <property type="entry name" value="thiL"/>
    <property type="match status" value="1"/>
</dbReference>
<dbReference type="CDD" id="cd02194">
    <property type="entry name" value="ThiL"/>
    <property type="match status" value="1"/>
</dbReference>
<dbReference type="RefSeq" id="WP_288199432.1">
    <property type="nucleotide sequence ID" value="NZ_LT608334.1"/>
</dbReference>
<feature type="binding site" evidence="2">
    <location>
        <position position="48"/>
    </location>
    <ligand>
        <name>Mg(2+)</name>
        <dbReference type="ChEBI" id="CHEBI:18420"/>
        <label>1</label>
    </ligand>
</feature>
<feature type="domain" description="PurM-like C-terminal" evidence="4">
    <location>
        <begin position="154"/>
        <end position="314"/>
    </location>
</feature>
<feature type="binding site" evidence="2">
    <location>
        <begin position="123"/>
        <end position="124"/>
    </location>
    <ligand>
        <name>ATP</name>
        <dbReference type="ChEBI" id="CHEBI:30616"/>
    </ligand>
</feature>
<protein>
    <recommendedName>
        <fullName evidence="2">Thiamine-monophosphate kinase</fullName>
        <shortName evidence="2">TMP kinase</shortName>
        <shortName evidence="2">Thiamine-phosphate kinase</shortName>
        <ecNumber evidence="2">2.7.4.16</ecNumber>
    </recommendedName>
</protein>
<feature type="binding site" evidence="2">
    <location>
        <position position="46"/>
    </location>
    <ligand>
        <name>Mg(2+)</name>
        <dbReference type="ChEBI" id="CHEBI:18420"/>
        <label>4</label>
    </ligand>
</feature>
<feature type="binding site" evidence="2">
    <location>
        <position position="76"/>
    </location>
    <ligand>
        <name>Mg(2+)</name>
        <dbReference type="ChEBI" id="CHEBI:18420"/>
        <label>4</label>
    </ligand>
</feature>
<comment type="miscellaneous">
    <text evidence="2">Reaction mechanism of ThiL seems to utilize a direct, inline transfer of the gamma-phosphate of ATP to TMP rather than a phosphorylated enzyme intermediate.</text>
</comment>
<feature type="binding site" evidence="2">
    <location>
        <position position="150"/>
    </location>
    <ligand>
        <name>ATP</name>
        <dbReference type="ChEBI" id="CHEBI:30616"/>
    </ligand>
</feature>
<evidence type="ECO:0000256" key="1">
    <source>
        <dbReference type="ARBA" id="ARBA00022977"/>
    </source>
</evidence>
<feature type="binding site" evidence="2">
    <location>
        <position position="76"/>
    </location>
    <ligand>
        <name>Mg(2+)</name>
        <dbReference type="ChEBI" id="CHEBI:18420"/>
        <label>2</label>
    </ligand>
</feature>
<feature type="binding site" evidence="2">
    <location>
        <position position="222"/>
    </location>
    <ligand>
        <name>ATP</name>
        <dbReference type="ChEBI" id="CHEBI:30616"/>
    </ligand>
</feature>
<dbReference type="SUPFAM" id="SSF55326">
    <property type="entry name" value="PurM N-terminal domain-like"/>
    <property type="match status" value="1"/>
</dbReference>
<keyword evidence="2" id="KW-0479">Metal-binding</keyword>
<keyword evidence="1 2" id="KW-0784">Thiamine biosynthesis</keyword>
<comment type="caution">
    <text evidence="2">Lacks conserved residue(s) required for the propagation of feature annotation.</text>
</comment>
<accession>A0A212L6W1</accession>
<dbReference type="Gene3D" id="3.90.650.10">
    <property type="entry name" value="PurM-like C-terminal domain"/>
    <property type="match status" value="1"/>
</dbReference>
<comment type="similarity">
    <text evidence="2">Belongs to the thiamine-monophosphate kinase family.</text>
</comment>
<dbReference type="GO" id="GO:0000287">
    <property type="term" value="F:magnesium ion binding"/>
    <property type="evidence" value="ECO:0007669"/>
    <property type="project" value="UniProtKB-UniRule"/>
</dbReference>
<dbReference type="UniPathway" id="UPA00060">
    <property type="reaction ID" value="UER00142"/>
</dbReference>
<dbReference type="Gene3D" id="3.30.1330.10">
    <property type="entry name" value="PurM-like, N-terminal domain"/>
    <property type="match status" value="1"/>
</dbReference>
<dbReference type="InterPro" id="IPR016188">
    <property type="entry name" value="PurM-like_N"/>
</dbReference>
<dbReference type="EC" id="2.7.4.16" evidence="2"/>
<keyword evidence="2" id="KW-0460">Magnesium</keyword>
<feature type="binding site" evidence="2">
    <location>
        <position position="223"/>
    </location>
    <ligand>
        <name>Mg(2+)</name>
        <dbReference type="ChEBI" id="CHEBI:18420"/>
        <label>5</label>
    </ligand>
</feature>
<proteinExistence type="inferred from homology"/>
<evidence type="ECO:0000259" key="4">
    <source>
        <dbReference type="Pfam" id="PF02769"/>
    </source>
</evidence>
<name>A0A212L6W1_9HYPH</name>
<organism evidence="5">
    <name type="scientific">uncultured Pleomorphomonas sp</name>
    <dbReference type="NCBI Taxonomy" id="442121"/>
    <lineage>
        <taxon>Bacteria</taxon>
        <taxon>Pseudomonadati</taxon>
        <taxon>Pseudomonadota</taxon>
        <taxon>Alphaproteobacteria</taxon>
        <taxon>Hyphomicrobiales</taxon>
        <taxon>Pleomorphomonadaceae</taxon>
        <taxon>Pleomorphomonas</taxon>
        <taxon>environmental samples</taxon>
    </lineage>
</organism>
<evidence type="ECO:0000259" key="3">
    <source>
        <dbReference type="Pfam" id="PF00586"/>
    </source>
</evidence>
<dbReference type="EMBL" id="FMJD01000003">
    <property type="protein sequence ID" value="SCM73276.1"/>
    <property type="molecule type" value="Genomic_DNA"/>
</dbReference>
<dbReference type="GO" id="GO:0009030">
    <property type="term" value="F:thiamine-phosphate kinase activity"/>
    <property type="evidence" value="ECO:0007669"/>
    <property type="project" value="UniProtKB-UniRule"/>
</dbReference>
<dbReference type="GO" id="GO:0009228">
    <property type="term" value="P:thiamine biosynthetic process"/>
    <property type="evidence" value="ECO:0007669"/>
    <property type="project" value="UniProtKB-KW"/>
</dbReference>
<keyword evidence="2 5" id="KW-0808">Transferase</keyword>
<sequence>MAAAGGIDEFELIARVFAPLAADGALGLTDDAAFYRPRPGRDLVLTKDEVVSGVHFFADDPWDAVARKALRVNLSDLAAKGASPVGYLLALGLPKDFTVDQIDALGAGLAADQAAYGLSLYGGDTVRSPAGLTLSVTAIGEVRQGGMVRRGGARAGDTIVVTGTIGDAALGLALRLDPALSGRLGLPDVHRDHLLDRYLLPRPRGALATAVADCASGGMDISDGLVGDLGKMAAASGVAIDIDADRVPLSGAAQAAVAADPRLLAVALTGGDDYELALSIPEAKVAAFLAAAAAAGIGAVPIGRARAGEGIAVRGNHPALADLGSGSYRHF</sequence>
<dbReference type="PANTHER" id="PTHR30270:SF0">
    <property type="entry name" value="THIAMINE-MONOPHOSPHATE KINASE"/>
    <property type="match status" value="1"/>
</dbReference>
<dbReference type="SUPFAM" id="SSF56042">
    <property type="entry name" value="PurM C-terminal domain-like"/>
    <property type="match status" value="1"/>
</dbReference>
<gene>
    <name evidence="2 5" type="primary">thiL</name>
    <name evidence="5" type="ORF">KL86PLE_110004</name>
</gene>
<dbReference type="InterPro" id="IPR010918">
    <property type="entry name" value="PurM-like_C_dom"/>
</dbReference>
<keyword evidence="2" id="KW-0067">ATP-binding</keyword>
<dbReference type="PIRSF" id="PIRSF005303">
    <property type="entry name" value="Thiam_monoph_kin"/>
    <property type="match status" value="1"/>
</dbReference>
<dbReference type="InterPro" id="IPR036676">
    <property type="entry name" value="PurM-like_C_sf"/>
</dbReference>
<feature type="binding site" evidence="2">
    <location>
        <position position="31"/>
    </location>
    <ligand>
        <name>Mg(2+)</name>
        <dbReference type="ChEBI" id="CHEBI:18420"/>
        <label>4</label>
    </ligand>
</feature>
<dbReference type="InterPro" id="IPR006283">
    <property type="entry name" value="ThiL-like"/>
</dbReference>
<feature type="binding site" evidence="2">
    <location>
        <position position="124"/>
    </location>
    <ligand>
        <name>Mg(2+)</name>
        <dbReference type="ChEBI" id="CHEBI:18420"/>
        <label>1</label>
    </ligand>
</feature>
<feature type="binding site" evidence="2">
    <location>
        <position position="55"/>
    </location>
    <ligand>
        <name>substrate</name>
    </ligand>
</feature>
<dbReference type="InterPro" id="IPR036921">
    <property type="entry name" value="PurM-like_N_sf"/>
</dbReference>
<comment type="pathway">
    <text evidence="2">Cofactor biosynthesis; thiamine diphosphate biosynthesis; thiamine diphosphate from thiamine phosphate: step 1/1.</text>
</comment>
<dbReference type="Pfam" id="PF00586">
    <property type="entry name" value="AIRS"/>
    <property type="match status" value="1"/>
</dbReference>
<comment type="function">
    <text evidence="2">Catalyzes the ATP-dependent phosphorylation of thiamine-monophosphate (TMP) to form thiamine-pyrophosphate (TPP), the active form of vitamin B1.</text>
</comment>
<feature type="binding site" evidence="2">
    <location>
        <position position="328"/>
    </location>
    <ligand>
        <name>substrate</name>
    </ligand>
</feature>